<protein>
    <submittedName>
        <fullName evidence="2">Metallophosphoesterase</fullName>
    </submittedName>
</protein>
<dbReference type="RefSeq" id="WP_406583755.1">
    <property type="nucleotide sequence ID" value="NZ_JBJHQH010000043.1"/>
</dbReference>
<dbReference type="InterPro" id="IPR029052">
    <property type="entry name" value="Metallo-depent_PP-like"/>
</dbReference>
<evidence type="ECO:0000259" key="1">
    <source>
        <dbReference type="Pfam" id="PF00149"/>
    </source>
</evidence>
<comment type="caution">
    <text evidence="2">The sequence shown here is derived from an EMBL/GenBank/DDBJ whole genome shotgun (WGS) entry which is preliminary data.</text>
</comment>
<dbReference type="InterPro" id="IPR004843">
    <property type="entry name" value="Calcineurin-like_PHP"/>
</dbReference>
<organism evidence="2 3">
    <name type="scientific">Bacillus salipaludis</name>
    <dbReference type="NCBI Taxonomy" id="2547811"/>
    <lineage>
        <taxon>Bacteria</taxon>
        <taxon>Bacillati</taxon>
        <taxon>Bacillota</taxon>
        <taxon>Bacilli</taxon>
        <taxon>Bacillales</taxon>
        <taxon>Bacillaceae</taxon>
        <taxon>Bacillus</taxon>
    </lineage>
</organism>
<name>A0ABW8RRK0_9BACI</name>
<dbReference type="Proteomes" id="UP001623041">
    <property type="component" value="Unassembled WGS sequence"/>
</dbReference>
<evidence type="ECO:0000313" key="3">
    <source>
        <dbReference type="Proteomes" id="UP001623041"/>
    </source>
</evidence>
<evidence type="ECO:0000313" key="2">
    <source>
        <dbReference type="EMBL" id="MFK9095364.1"/>
    </source>
</evidence>
<accession>A0ABW8RRK0</accession>
<dbReference type="Gene3D" id="3.60.21.10">
    <property type="match status" value="1"/>
</dbReference>
<feature type="domain" description="Calcineurin-like phosphoesterase" evidence="1">
    <location>
        <begin position="48"/>
        <end position="204"/>
    </location>
</feature>
<dbReference type="EMBL" id="JBJHQH010000043">
    <property type="protein sequence ID" value="MFK9095364.1"/>
    <property type="molecule type" value="Genomic_DNA"/>
</dbReference>
<sequence>MSLFWGGLFILAGGLLLLLYMVREAFLNKVIEHKLFFSDFPTSFGKVTIFFISDIHRRTISDKVINSVMGKADFVVIGGDLTEKGVSFEKVKSNLWKLKQIGPVYFVWGNNDYEVDFHKLDATMLELGVKVLDNTAVTFESGIGEKLCLLGVDDMSQNRDRLDLALFDAEENSFKILASHFPNITKKILPEQEIRLVISGHTHGGQIHILGYSPHKRGGIKKIGNTILLISNGYGTTALPLRLGAPAESHLITLKNGTEELG</sequence>
<dbReference type="PANTHER" id="PTHR31302">
    <property type="entry name" value="TRANSMEMBRANE PROTEIN WITH METALLOPHOSPHOESTERASE DOMAIN-RELATED"/>
    <property type="match status" value="1"/>
</dbReference>
<reference evidence="2 3" key="1">
    <citation type="submission" date="2024-11" db="EMBL/GenBank/DDBJ databases">
        <authorList>
            <person name="Lucas J.A."/>
        </authorList>
    </citation>
    <scope>NUCLEOTIDE SEQUENCE [LARGE SCALE GENOMIC DNA]</scope>
    <source>
        <strain evidence="2 3">Z 5.4</strain>
    </source>
</reference>
<gene>
    <name evidence="2" type="ORF">ACJEBI_28430</name>
</gene>
<dbReference type="Pfam" id="PF00149">
    <property type="entry name" value="Metallophos"/>
    <property type="match status" value="1"/>
</dbReference>
<dbReference type="PANTHER" id="PTHR31302:SF32">
    <property type="entry name" value="PHOSPHOESTERASE"/>
    <property type="match status" value="1"/>
</dbReference>
<dbReference type="InterPro" id="IPR051158">
    <property type="entry name" value="Metallophosphoesterase_sf"/>
</dbReference>
<keyword evidence="3" id="KW-1185">Reference proteome</keyword>
<proteinExistence type="predicted"/>
<dbReference type="SUPFAM" id="SSF56300">
    <property type="entry name" value="Metallo-dependent phosphatases"/>
    <property type="match status" value="1"/>
</dbReference>